<dbReference type="Proteomes" id="UP000649259">
    <property type="component" value="Unassembled WGS sequence"/>
</dbReference>
<keyword evidence="1" id="KW-0732">Signal</keyword>
<proteinExistence type="predicted"/>
<feature type="signal peptide" evidence="1">
    <location>
        <begin position="1"/>
        <end position="31"/>
    </location>
</feature>
<protein>
    <submittedName>
        <fullName evidence="2">Uncharacterized protein</fullName>
    </submittedName>
</protein>
<sequence>MKKRAKALSAGFSIGVSAFAIAVLAATSASAAINPLSWHVNKSKLYCGNLPTRTPVEQMYKAACDDALFKMQVDVLTKQTQQAWTAAETARYASSLNWPGPGH</sequence>
<dbReference type="EMBL" id="BNEB01000003">
    <property type="protein sequence ID" value="GHI62755.1"/>
    <property type="molecule type" value="Genomic_DNA"/>
</dbReference>
<gene>
    <name evidence="2" type="ORF">Saso_44050</name>
</gene>
<feature type="chain" id="PRO_5046495457" evidence="1">
    <location>
        <begin position="32"/>
        <end position="103"/>
    </location>
</feature>
<comment type="caution">
    <text evidence="2">The sequence shown here is derived from an EMBL/GenBank/DDBJ whole genome shotgun (WGS) entry which is preliminary data.</text>
</comment>
<evidence type="ECO:0000313" key="2">
    <source>
        <dbReference type="EMBL" id="GHI62755.1"/>
    </source>
</evidence>
<dbReference type="RefSeq" id="WP_359226954.1">
    <property type="nucleotide sequence ID" value="NZ_JBFADA010000035.1"/>
</dbReference>
<evidence type="ECO:0000256" key="1">
    <source>
        <dbReference type="SAM" id="SignalP"/>
    </source>
</evidence>
<evidence type="ECO:0000313" key="3">
    <source>
        <dbReference type="Proteomes" id="UP000649259"/>
    </source>
</evidence>
<name>A0ABQ3S3Q6_9ACTN</name>
<keyword evidence="3" id="KW-1185">Reference proteome</keyword>
<organism evidence="2 3">
    <name type="scientific">Streptomyces asoensis</name>
    <dbReference type="NCBI Taxonomy" id="249586"/>
    <lineage>
        <taxon>Bacteria</taxon>
        <taxon>Bacillati</taxon>
        <taxon>Actinomycetota</taxon>
        <taxon>Actinomycetes</taxon>
        <taxon>Kitasatosporales</taxon>
        <taxon>Streptomycetaceae</taxon>
        <taxon>Streptomyces</taxon>
    </lineage>
</organism>
<reference evidence="3" key="1">
    <citation type="submission" date="2023-07" db="EMBL/GenBank/DDBJ databases">
        <title>Whole genome shotgun sequence of Streptomyces cacaoi subsp. asoensis NBRC 13813.</title>
        <authorList>
            <person name="Komaki H."/>
            <person name="Tamura T."/>
        </authorList>
    </citation>
    <scope>NUCLEOTIDE SEQUENCE [LARGE SCALE GENOMIC DNA]</scope>
    <source>
        <strain evidence="3">NBRC 13813</strain>
    </source>
</reference>
<accession>A0ABQ3S3Q6</accession>